<dbReference type="PANTHER" id="PTHR43586">
    <property type="entry name" value="CYSTEINE DESULFURASE"/>
    <property type="match status" value="1"/>
</dbReference>
<gene>
    <name evidence="2" type="ORF">K443DRAFT_679914</name>
</gene>
<reference evidence="2 3" key="1">
    <citation type="submission" date="2014-04" db="EMBL/GenBank/DDBJ databases">
        <authorList>
            <consortium name="DOE Joint Genome Institute"/>
            <person name="Kuo A."/>
            <person name="Kohler A."/>
            <person name="Nagy L.G."/>
            <person name="Floudas D."/>
            <person name="Copeland A."/>
            <person name="Barry K.W."/>
            <person name="Cichocki N."/>
            <person name="Veneault-Fourrey C."/>
            <person name="LaButti K."/>
            <person name="Lindquist E.A."/>
            <person name="Lipzen A."/>
            <person name="Lundell T."/>
            <person name="Morin E."/>
            <person name="Murat C."/>
            <person name="Sun H."/>
            <person name="Tunlid A."/>
            <person name="Henrissat B."/>
            <person name="Grigoriev I.V."/>
            <person name="Hibbett D.S."/>
            <person name="Martin F."/>
            <person name="Nordberg H.P."/>
            <person name="Cantor M.N."/>
            <person name="Hua S.X."/>
        </authorList>
    </citation>
    <scope>NUCLEOTIDE SEQUENCE [LARGE SCALE GENOMIC DNA]</scope>
    <source>
        <strain evidence="2 3">LaAM-08-1</strain>
    </source>
</reference>
<accession>A0A0C9WP04</accession>
<dbReference type="Gene3D" id="3.40.640.10">
    <property type="entry name" value="Type I PLP-dependent aspartate aminotransferase-like (Major domain)"/>
    <property type="match status" value="1"/>
</dbReference>
<proteinExistence type="predicted"/>
<dbReference type="HOGENOM" id="CLU_003433_2_2_1"/>
<dbReference type="InterPro" id="IPR015421">
    <property type="entry name" value="PyrdxlP-dep_Trfase_major"/>
</dbReference>
<dbReference type="InterPro" id="IPR015422">
    <property type="entry name" value="PyrdxlP-dep_Trfase_small"/>
</dbReference>
<organism evidence="2 3">
    <name type="scientific">Laccaria amethystina LaAM-08-1</name>
    <dbReference type="NCBI Taxonomy" id="1095629"/>
    <lineage>
        <taxon>Eukaryota</taxon>
        <taxon>Fungi</taxon>
        <taxon>Dikarya</taxon>
        <taxon>Basidiomycota</taxon>
        <taxon>Agaricomycotina</taxon>
        <taxon>Agaricomycetes</taxon>
        <taxon>Agaricomycetidae</taxon>
        <taxon>Agaricales</taxon>
        <taxon>Agaricineae</taxon>
        <taxon>Hydnangiaceae</taxon>
        <taxon>Laccaria</taxon>
    </lineage>
</organism>
<dbReference type="SUPFAM" id="SSF53383">
    <property type="entry name" value="PLP-dependent transferases"/>
    <property type="match status" value="1"/>
</dbReference>
<sequence length="425" mass="46702">MTSFDISKARSHFPSLTSGYIFADNAGGSQAAKEVVNRISDYLLNTNVQLGADYSVSLQSTNRVLAEGPTEAAKLLNATSPDEVVFGSSSTLNFENLARGLEKDIQPGDEFIVTGEHEANVGPWKTLADRRGATIKYWQATPSSDDNPYSVSLKVDELIPLISEKTRIVAFTACSNIVGSILPVKEIVKAIRAEAKAQGAEKVEISVDCVAYAPHRRIDVQDWDVDFCVFSFYKVYGPHISCLYVRESVLQTSVSSIVYHFLKVDTVAYKLQPGGPGYEIVYGTTGVLAYLLSLTPANDLQATFDAIAHYEQNLLKPLLSFLTDSIQYERGVRIVGKATADLTRAPTISFVVVGQRPMKSKDIVNVFDQKGGVGIRYGYFYAYTLVDDLSPKLDVDDGVVRISLVHYNTVQEVNRIIDILKEILA</sequence>
<dbReference type="Pfam" id="PF00266">
    <property type="entry name" value="Aminotran_5"/>
    <property type="match status" value="1"/>
</dbReference>
<dbReference type="AlphaFoldDB" id="A0A0C9WP04"/>
<name>A0A0C9WP04_9AGAR</name>
<evidence type="ECO:0000259" key="1">
    <source>
        <dbReference type="Pfam" id="PF00266"/>
    </source>
</evidence>
<evidence type="ECO:0000313" key="3">
    <source>
        <dbReference type="Proteomes" id="UP000054477"/>
    </source>
</evidence>
<reference evidence="3" key="2">
    <citation type="submission" date="2015-01" db="EMBL/GenBank/DDBJ databases">
        <title>Evolutionary Origins and Diversification of the Mycorrhizal Mutualists.</title>
        <authorList>
            <consortium name="DOE Joint Genome Institute"/>
            <consortium name="Mycorrhizal Genomics Consortium"/>
            <person name="Kohler A."/>
            <person name="Kuo A."/>
            <person name="Nagy L.G."/>
            <person name="Floudas D."/>
            <person name="Copeland A."/>
            <person name="Barry K.W."/>
            <person name="Cichocki N."/>
            <person name="Veneault-Fourrey C."/>
            <person name="LaButti K."/>
            <person name="Lindquist E.A."/>
            <person name="Lipzen A."/>
            <person name="Lundell T."/>
            <person name="Morin E."/>
            <person name="Murat C."/>
            <person name="Riley R."/>
            <person name="Ohm R."/>
            <person name="Sun H."/>
            <person name="Tunlid A."/>
            <person name="Henrissat B."/>
            <person name="Grigoriev I.V."/>
            <person name="Hibbett D.S."/>
            <person name="Martin F."/>
        </authorList>
    </citation>
    <scope>NUCLEOTIDE SEQUENCE [LARGE SCALE GENOMIC DNA]</scope>
    <source>
        <strain evidence="3">LaAM-08-1</strain>
    </source>
</reference>
<dbReference type="PANTHER" id="PTHR43586:SF21">
    <property type="entry name" value="PYRIDOXAL PHOSPHATE (PLP)-DEPENDENT ASPARTATE AMINOTRANSFERASE SUPERFAMILY"/>
    <property type="match status" value="1"/>
</dbReference>
<dbReference type="OrthoDB" id="420046at2759"/>
<evidence type="ECO:0000313" key="2">
    <source>
        <dbReference type="EMBL" id="KIJ99499.1"/>
    </source>
</evidence>
<dbReference type="InterPro" id="IPR015424">
    <property type="entry name" value="PyrdxlP-dep_Trfase"/>
</dbReference>
<protein>
    <submittedName>
        <fullName evidence="2">Unplaced genomic scaffold K443scaffold_111, whole genome shotgun sequence</fullName>
    </submittedName>
</protein>
<feature type="domain" description="Aminotransferase class V" evidence="1">
    <location>
        <begin position="21"/>
        <end position="415"/>
    </location>
</feature>
<dbReference type="Proteomes" id="UP000054477">
    <property type="component" value="Unassembled WGS sequence"/>
</dbReference>
<keyword evidence="3" id="KW-1185">Reference proteome</keyword>
<dbReference type="STRING" id="1095629.A0A0C9WP04"/>
<dbReference type="Gene3D" id="3.90.1150.10">
    <property type="entry name" value="Aspartate Aminotransferase, domain 1"/>
    <property type="match status" value="1"/>
</dbReference>
<dbReference type="EMBL" id="KN838646">
    <property type="protein sequence ID" value="KIJ99499.1"/>
    <property type="molecule type" value="Genomic_DNA"/>
</dbReference>
<dbReference type="InterPro" id="IPR000192">
    <property type="entry name" value="Aminotrans_V_dom"/>
</dbReference>